<dbReference type="AlphaFoldDB" id="A0A098LBI0"/>
<accession>A0A098LBI0</accession>
<reference evidence="1 2" key="1">
    <citation type="submission" date="2014-09" db="EMBL/GenBank/DDBJ databases">
        <title>Sporocytophaga myxococcoides PG-01 genome sequencing.</title>
        <authorList>
            <person name="Liu L."/>
            <person name="Gao P.J."/>
            <person name="Chen G.J."/>
            <person name="Wang L.S."/>
        </authorList>
    </citation>
    <scope>NUCLEOTIDE SEQUENCE [LARGE SCALE GENOMIC DNA]</scope>
    <source>
        <strain evidence="1 2">PG-01</strain>
    </source>
</reference>
<proteinExistence type="predicted"/>
<gene>
    <name evidence="1" type="ORF">MYP_1474</name>
</gene>
<comment type="caution">
    <text evidence="1">The sequence shown here is derived from an EMBL/GenBank/DDBJ whole genome shotgun (WGS) entry which is preliminary data.</text>
</comment>
<protein>
    <submittedName>
        <fullName evidence="1">Uncharacterized protein</fullName>
    </submittedName>
</protein>
<organism evidence="1 2">
    <name type="scientific">Sporocytophaga myxococcoides</name>
    <dbReference type="NCBI Taxonomy" id="153721"/>
    <lineage>
        <taxon>Bacteria</taxon>
        <taxon>Pseudomonadati</taxon>
        <taxon>Bacteroidota</taxon>
        <taxon>Cytophagia</taxon>
        <taxon>Cytophagales</taxon>
        <taxon>Cytophagaceae</taxon>
        <taxon>Sporocytophaga</taxon>
    </lineage>
</organism>
<dbReference type="RefSeq" id="WP_045460483.1">
    <property type="nucleotide sequence ID" value="NZ_BBLT01000002.1"/>
</dbReference>
<sequence length="67" mass="7697">MEEKHLVDVSVFGENVRVLLNDSSVIEKRIRYIKADLNSVMIYFDDKSTLELRPVSYEEPGGFSIGF</sequence>
<keyword evidence="2" id="KW-1185">Reference proteome</keyword>
<name>A0A098LBI0_9BACT</name>
<dbReference type="STRING" id="153721.MYP_1474"/>
<dbReference type="Proteomes" id="UP000030185">
    <property type="component" value="Unassembled WGS sequence"/>
</dbReference>
<evidence type="ECO:0000313" key="1">
    <source>
        <dbReference type="EMBL" id="GAL84246.1"/>
    </source>
</evidence>
<dbReference type="EMBL" id="BBLT01000002">
    <property type="protein sequence ID" value="GAL84246.1"/>
    <property type="molecule type" value="Genomic_DNA"/>
</dbReference>
<evidence type="ECO:0000313" key="2">
    <source>
        <dbReference type="Proteomes" id="UP000030185"/>
    </source>
</evidence>